<dbReference type="AlphaFoldDB" id="A0A5D0HFI4"/>
<keyword evidence="3" id="KW-1185">Reference proteome</keyword>
<sequence length="141" mass="15336">MKLFFCALCFVVLTACSSNSGEDENCKFLLNINVQETVNLSLPQFSQLQFAGNSVYIPNAGNGGIIVASTGFDFYAWDASDPNKTPSPCSILVPSGLNASSTCTDKNTYNLITGEPENPSLRCSLKFYRIEKNGNNLLIFN</sequence>
<evidence type="ECO:0008006" key="4">
    <source>
        <dbReference type="Google" id="ProtNLM"/>
    </source>
</evidence>
<feature type="chain" id="PRO_5022673715" description="Lipoprotein" evidence="1">
    <location>
        <begin position="21"/>
        <end position="141"/>
    </location>
</feature>
<dbReference type="EMBL" id="VSDQ01000729">
    <property type="protein sequence ID" value="TYA70085.1"/>
    <property type="molecule type" value="Genomic_DNA"/>
</dbReference>
<accession>A0A5D0HFI4</accession>
<evidence type="ECO:0000313" key="2">
    <source>
        <dbReference type="EMBL" id="TYA70085.1"/>
    </source>
</evidence>
<proteinExistence type="predicted"/>
<comment type="caution">
    <text evidence="2">The sequence shown here is derived from an EMBL/GenBank/DDBJ whole genome shotgun (WGS) entry which is preliminary data.</text>
</comment>
<feature type="signal peptide" evidence="1">
    <location>
        <begin position="1"/>
        <end position="20"/>
    </location>
</feature>
<name>A0A5D0HFI4_9FLAO</name>
<dbReference type="PROSITE" id="PS51257">
    <property type="entry name" value="PROKAR_LIPOPROTEIN"/>
    <property type="match status" value="1"/>
</dbReference>
<dbReference type="RefSeq" id="WP_148545464.1">
    <property type="nucleotide sequence ID" value="NZ_VSDQ01000729.1"/>
</dbReference>
<gene>
    <name evidence="2" type="ORF">FUA24_22640</name>
</gene>
<keyword evidence="1" id="KW-0732">Signal</keyword>
<evidence type="ECO:0000256" key="1">
    <source>
        <dbReference type="SAM" id="SignalP"/>
    </source>
</evidence>
<dbReference type="Proteomes" id="UP000323930">
    <property type="component" value="Unassembled WGS sequence"/>
</dbReference>
<organism evidence="2 3">
    <name type="scientific">Seonamhaeicola marinus</name>
    <dbReference type="NCBI Taxonomy" id="1912246"/>
    <lineage>
        <taxon>Bacteria</taxon>
        <taxon>Pseudomonadati</taxon>
        <taxon>Bacteroidota</taxon>
        <taxon>Flavobacteriia</taxon>
        <taxon>Flavobacteriales</taxon>
        <taxon>Flavobacteriaceae</taxon>
    </lineage>
</organism>
<dbReference type="OrthoDB" id="1201186at2"/>
<protein>
    <recommendedName>
        <fullName evidence="4">Lipoprotein</fullName>
    </recommendedName>
</protein>
<evidence type="ECO:0000313" key="3">
    <source>
        <dbReference type="Proteomes" id="UP000323930"/>
    </source>
</evidence>
<reference evidence="2 3" key="1">
    <citation type="submission" date="2019-08" db="EMBL/GenBank/DDBJ databases">
        <title>Seonamhaeicola sediminis sp. nov., isolated from marine sediment.</title>
        <authorList>
            <person name="Cao W.R."/>
        </authorList>
    </citation>
    <scope>NUCLEOTIDE SEQUENCE [LARGE SCALE GENOMIC DNA]</scope>
    <source>
        <strain evidence="2 3">B011</strain>
    </source>
</reference>